<dbReference type="EMBL" id="LAZR01070404">
    <property type="protein sequence ID" value="KKK41383.1"/>
    <property type="molecule type" value="Genomic_DNA"/>
</dbReference>
<organism evidence="1">
    <name type="scientific">marine sediment metagenome</name>
    <dbReference type="NCBI Taxonomy" id="412755"/>
    <lineage>
        <taxon>unclassified sequences</taxon>
        <taxon>metagenomes</taxon>
        <taxon>ecological metagenomes</taxon>
    </lineage>
</organism>
<evidence type="ECO:0000313" key="1">
    <source>
        <dbReference type="EMBL" id="KKK41383.1"/>
    </source>
</evidence>
<dbReference type="AlphaFoldDB" id="A0A0F8V9Z4"/>
<gene>
    <name evidence="1" type="ORF">LCGC14_2724500</name>
</gene>
<accession>A0A0F8V9Z4</accession>
<protein>
    <submittedName>
        <fullName evidence="1">Uncharacterized protein</fullName>
    </submittedName>
</protein>
<feature type="non-terminal residue" evidence="1">
    <location>
        <position position="78"/>
    </location>
</feature>
<reference evidence="1" key="1">
    <citation type="journal article" date="2015" name="Nature">
        <title>Complex archaea that bridge the gap between prokaryotes and eukaryotes.</title>
        <authorList>
            <person name="Spang A."/>
            <person name="Saw J.H."/>
            <person name="Jorgensen S.L."/>
            <person name="Zaremba-Niedzwiedzka K."/>
            <person name="Martijn J."/>
            <person name="Lind A.E."/>
            <person name="van Eijk R."/>
            <person name="Schleper C."/>
            <person name="Guy L."/>
            <person name="Ettema T.J."/>
        </authorList>
    </citation>
    <scope>NUCLEOTIDE SEQUENCE</scope>
</reference>
<proteinExistence type="predicted"/>
<comment type="caution">
    <text evidence="1">The sequence shown here is derived from an EMBL/GenBank/DDBJ whole genome shotgun (WGS) entry which is preliminary data.</text>
</comment>
<sequence>MYKEKEEWLANWGKRKRTELSEEEKKYLPLIILDTIMSVVYINHFQMKINVIPTILKMGGNYYKDPNDSDERTLVRYK</sequence>
<name>A0A0F8V9Z4_9ZZZZ</name>